<feature type="region of interest" description="Disordered" evidence="1">
    <location>
        <begin position="1"/>
        <end position="26"/>
    </location>
</feature>
<proteinExistence type="predicted"/>
<protein>
    <submittedName>
        <fullName evidence="2">Uncharacterized protein</fullName>
    </submittedName>
</protein>
<dbReference type="EMBL" id="MFQA01000005">
    <property type="protein sequence ID" value="OGH69339.1"/>
    <property type="molecule type" value="Genomic_DNA"/>
</dbReference>
<sequence>MHLESSVGSSHLDVHRGQPDISQKKRDSELKLKLDVQFRVMEKMDFLKEKPDGMTDEDFNQELMAAFDHWDKVGNGSRFRLCYQELREQGISQIDVLTDTIFKIIQDDIARENNAAVMKIQH</sequence>
<name>A0A1F6MCJ7_9BACT</name>
<dbReference type="AlphaFoldDB" id="A0A1F6MCJ7"/>
<evidence type="ECO:0000313" key="3">
    <source>
        <dbReference type="Proteomes" id="UP000176413"/>
    </source>
</evidence>
<dbReference type="Proteomes" id="UP000176413">
    <property type="component" value="Unassembled WGS sequence"/>
</dbReference>
<comment type="caution">
    <text evidence="2">The sequence shown here is derived from an EMBL/GenBank/DDBJ whole genome shotgun (WGS) entry which is preliminary data.</text>
</comment>
<gene>
    <name evidence="2" type="ORF">A3D53_01275</name>
</gene>
<evidence type="ECO:0000256" key="1">
    <source>
        <dbReference type="SAM" id="MobiDB-lite"/>
    </source>
</evidence>
<organism evidence="2 3">
    <name type="scientific">Candidatus Magasanikbacteria bacterium RIFCSPHIGHO2_02_FULL_45_10</name>
    <dbReference type="NCBI Taxonomy" id="1798679"/>
    <lineage>
        <taxon>Bacteria</taxon>
        <taxon>Candidatus Magasanikiibacteriota</taxon>
    </lineage>
</organism>
<evidence type="ECO:0000313" key="2">
    <source>
        <dbReference type="EMBL" id="OGH69339.1"/>
    </source>
</evidence>
<reference evidence="2 3" key="1">
    <citation type="journal article" date="2016" name="Nat. Commun.">
        <title>Thousands of microbial genomes shed light on interconnected biogeochemical processes in an aquifer system.</title>
        <authorList>
            <person name="Anantharaman K."/>
            <person name="Brown C.T."/>
            <person name="Hug L.A."/>
            <person name="Sharon I."/>
            <person name="Castelle C.J."/>
            <person name="Probst A.J."/>
            <person name="Thomas B.C."/>
            <person name="Singh A."/>
            <person name="Wilkins M.J."/>
            <person name="Karaoz U."/>
            <person name="Brodie E.L."/>
            <person name="Williams K.H."/>
            <person name="Hubbard S.S."/>
            <person name="Banfield J.F."/>
        </authorList>
    </citation>
    <scope>NUCLEOTIDE SEQUENCE [LARGE SCALE GENOMIC DNA]</scope>
</reference>
<accession>A0A1F6MCJ7</accession>
<feature type="compositionally biased region" description="Basic and acidic residues" evidence="1">
    <location>
        <begin position="12"/>
        <end position="26"/>
    </location>
</feature>